<accession>A0A2H3P205</accession>
<sequence length="456" mass="51301">MRRLLLPFCILILLVHLTPVGAQAQSDETITFDEAVTIALDQNTDLQRAINDVQRQDATIRQRQFDFGPNLNLSTSTTRQFGRSFSQEEGAIVNQTTDIFRVNANSSITVFDGFNNIASLREANRQGEASELNLERTRQDVVFTVMEQYIALSQSKQEVEVRRGEVEFQEQQLEQIQEFVDAGARPTSDLFQAEADLAQAEQQLLQAQREVEVNNTRLIQTLQLDPFGTYTFEAPDVDPAALEMREYAISEMLDNAFDRRVDLRAQEANVRASEAGVRIAQSNYWPSLSVNMGYGSNWSSTVGALPGNTDPSFFDVLDSRRGGNIGFSLSFPIFDRLQRRTQTAQARANVREAEYALQDRRQTVALQVRQAILDYRNAQKQLEAAESRLESARRLRNAAQERYNLGSASIVELSQATRDFTDAASAKVQAEFDVAFQQKRIAYQMGTLSPDAPLAE</sequence>
<reference evidence="10 11" key="1">
    <citation type="submission" date="2017-10" db="EMBL/GenBank/DDBJ databases">
        <title>Draft genome of Longimonas halophila.</title>
        <authorList>
            <person name="Goh K.M."/>
            <person name="Shamsir M.S."/>
            <person name="Lim S.W."/>
        </authorList>
    </citation>
    <scope>NUCLEOTIDE SEQUENCE [LARGE SCALE GENOMIC DNA]</scope>
    <source>
        <strain evidence="10 11">KCTC 42399</strain>
    </source>
</reference>
<name>A0A2H3P205_9BACT</name>
<keyword evidence="9" id="KW-0732">Signal</keyword>
<evidence type="ECO:0000256" key="4">
    <source>
        <dbReference type="ARBA" id="ARBA00022452"/>
    </source>
</evidence>
<evidence type="ECO:0000256" key="5">
    <source>
        <dbReference type="ARBA" id="ARBA00022692"/>
    </source>
</evidence>
<evidence type="ECO:0000256" key="7">
    <source>
        <dbReference type="ARBA" id="ARBA00023237"/>
    </source>
</evidence>
<keyword evidence="5" id="KW-0812">Transmembrane</keyword>
<keyword evidence="6" id="KW-0472">Membrane</keyword>
<keyword evidence="7" id="KW-0998">Cell outer membrane</keyword>
<gene>
    <name evidence="10" type="ORF">CRI93_05965</name>
</gene>
<proteinExistence type="inferred from homology"/>
<keyword evidence="11" id="KW-1185">Reference proteome</keyword>
<keyword evidence="4" id="KW-1134">Transmembrane beta strand</keyword>
<dbReference type="Pfam" id="PF02321">
    <property type="entry name" value="OEP"/>
    <property type="match status" value="2"/>
</dbReference>
<dbReference type="PANTHER" id="PTHR30026">
    <property type="entry name" value="OUTER MEMBRANE PROTEIN TOLC"/>
    <property type="match status" value="1"/>
</dbReference>
<evidence type="ECO:0000256" key="8">
    <source>
        <dbReference type="SAM" id="Coils"/>
    </source>
</evidence>
<evidence type="ECO:0000256" key="1">
    <source>
        <dbReference type="ARBA" id="ARBA00004442"/>
    </source>
</evidence>
<dbReference type="GO" id="GO:0015288">
    <property type="term" value="F:porin activity"/>
    <property type="evidence" value="ECO:0007669"/>
    <property type="project" value="TreeGrafter"/>
</dbReference>
<comment type="caution">
    <text evidence="10">The sequence shown here is derived from an EMBL/GenBank/DDBJ whole genome shotgun (WGS) entry which is preliminary data.</text>
</comment>
<evidence type="ECO:0000256" key="6">
    <source>
        <dbReference type="ARBA" id="ARBA00023136"/>
    </source>
</evidence>
<comment type="similarity">
    <text evidence="2">Belongs to the outer membrane factor (OMF) (TC 1.B.17) family.</text>
</comment>
<comment type="subcellular location">
    <subcellularLocation>
        <location evidence="1">Cell outer membrane</location>
    </subcellularLocation>
</comment>
<dbReference type="AlphaFoldDB" id="A0A2H3P205"/>
<dbReference type="OrthoDB" id="9811587at2"/>
<evidence type="ECO:0000256" key="9">
    <source>
        <dbReference type="SAM" id="SignalP"/>
    </source>
</evidence>
<protein>
    <submittedName>
        <fullName evidence="10">Transporter</fullName>
    </submittedName>
</protein>
<dbReference type="SUPFAM" id="SSF56954">
    <property type="entry name" value="Outer membrane efflux proteins (OEP)"/>
    <property type="match status" value="1"/>
</dbReference>
<evidence type="ECO:0000256" key="3">
    <source>
        <dbReference type="ARBA" id="ARBA00022448"/>
    </source>
</evidence>
<dbReference type="InterPro" id="IPR028351">
    <property type="entry name" value="CyaE"/>
</dbReference>
<organism evidence="10 11">
    <name type="scientific">Longimonas halophila</name>
    <dbReference type="NCBI Taxonomy" id="1469170"/>
    <lineage>
        <taxon>Bacteria</taxon>
        <taxon>Pseudomonadati</taxon>
        <taxon>Rhodothermota</taxon>
        <taxon>Rhodothermia</taxon>
        <taxon>Rhodothermales</taxon>
        <taxon>Salisaetaceae</taxon>
        <taxon>Longimonas</taxon>
    </lineage>
</organism>
<keyword evidence="8" id="KW-0175">Coiled coil</keyword>
<dbReference type="PIRSF" id="PIRSF001892">
    <property type="entry name" value="CyaE"/>
    <property type="match status" value="1"/>
</dbReference>
<dbReference type="InterPro" id="IPR051906">
    <property type="entry name" value="TolC-like"/>
</dbReference>
<feature type="coiled-coil region" evidence="8">
    <location>
        <begin position="190"/>
        <end position="217"/>
    </location>
</feature>
<evidence type="ECO:0000256" key="2">
    <source>
        <dbReference type="ARBA" id="ARBA00007613"/>
    </source>
</evidence>
<dbReference type="Proteomes" id="UP000221024">
    <property type="component" value="Unassembled WGS sequence"/>
</dbReference>
<evidence type="ECO:0000313" key="10">
    <source>
        <dbReference type="EMBL" id="PEN07986.1"/>
    </source>
</evidence>
<dbReference type="GO" id="GO:0015562">
    <property type="term" value="F:efflux transmembrane transporter activity"/>
    <property type="evidence" value="ECO:0007669"/>
    <property type="project" value="InterPro"/>
</dbReference>
<keyword evidence="3" id="KW-0813">Transport</keyword>
<dbReference type="GO" id="GO:0009279">
    <property type="term" value="C:cell outer membrane"/>
    <property type="evidence" value="ECO:0007669"/>
    <property type="project" value="UniProtKB-SubCell"/>
</dbReference>
<dbReference type="PANTHER" id="PTHR30026:SF20">
    <property type="entry name" value="OUTER MEMBRANE PROTEIN TOLC"/>
    <property type="match status" value="1"/>
</dbReference>
<feature type="signal peptide" evidence="9">
    <location>
        <begin position="1"/>
        <end position="24"/>
    </location>
</feature>
<dbReference type="GO" id="GO:1990281">
    <property type="term" value="C:efflux pump complex"/>
    <property type="evidence" value="ECO:0007669"/>
    <property type="project" value="TreeGrafter"/>
</dbReference>
<dbReference type="Gene3D" id="1.20.1600.10">
    <property type="entry name" value="Outer membrane efflux proteins (OEP)"/>
    <property type="match status" value="1"/>
</dbReference>
<dbReference type="InterPro" id="IPR003423">
    <property type="entry name" value="OMP_efflux"/>
</dbReference>
<feature type="coiled-coil region" evidence="8">
    <location>
        <begin position="368"/>
        <end position="402"/>
    </location>
</feature>
<feature type="chain" id="PRO_5013668987" evidence="9">
    <location>
        <begin position="25"/>
        <end position="456"/>
    </location>
</feature>
<evidence type="ECO:0000313" key="11">
    <source>
        <dbReference type="Proteomes" id="UP000221024"/>
    </source>
</evidence>
<dbReference type="EMBL" id="PDEP01000004">
    <property type="protein sequence ID" value="PEN07986.1"/>
    <property type="molecule type" value="Genomic_DNA"/>
</dbReference>